<dbReference type="Proteomes" id="UP000269265">
    <property type="component" value="Unassembled WGS sequence"/>
</dbReference>
<dbReference type="AlphaFoldDB" id="A0A426V9V8"/>
<dbReference type="PANTHER" id="PTHR43039">
    <property type="entry name" value="ESTERASE-RELATED"/>
    <property type="match status" value="1"/>
</dbReference>
<dbReference type="EMBL" id="RSED01000010">
    <property type="protein sequence ID" value="RRS03634.1"/>
    <property type="molecule type" value="Genomic_DNA"/>
</dbReference>
<evidence type="ECO:0000259" key="2">
    <source>
        <dbReference type="Pfam" id="PF12697"/>
    </source>
</evidence>
<feature type="domain" description="AB hydrolase-1" evidence="2">
    <location>
        <begin position="18"/>
        <end position="255"/>
    </location>
</feature>
<reference evidence="3 4" key="1">
    <citation type="submission" date="2018-12" db="EMBL/GenBank/DDBJ databases">
        <title>The whole draft genome of Aquabacterium sp. SJQ9.</title>
        <authorList>
            <person name="Sun L."/>
            <person name="Gao X."/>
            <person name="Chen W."/>
            <person name="Huang K."/>
        </authorList>
    </citation>
    <scope>NUCLEOTIDE SEQUENCE [LARGE SCALE GENOMIC DNA]</scope>
    <source>
        <strain evidence="3 4">SJQ9</strain>
    </source>
</reference>
<dbReference type="RefSeq" id="WP_125243840.1">
    <property type="nucleotide sequence ID" value="NZ_RSED01000010.1"/>
</dbReference>
<dbReference type="Pfam" id="PF12697">
    <property type="entry name" value="Abhydrolase_6"/>
    <property type="match status" value="1"/>
</dbReference>
<accession>A0A426V9V8</accession>
<proteinExistence type="inferred from homology"/>
<keyword evidence="3" id="KW-0378">Hydrolase</keyword>
<dbReference type="InterPro" id="IPR000073">
    <property type="entry name" value="AB_hydrolase_1"/>
</dbReference>
<dbReference type="OrthoDB" id="8680283at2"/>
<keyword evidence="4" id="KW-1185">Reference proteome</keyword>
<dbReference type="GO" id="GO:0016787">
    <property type="term" value="F:hydrolase activity"/>
    <property type="evidence" value="ECO:0007669"/>
    <property type="project" value="UniProtKB-KW"/>
</dbReference>
<gene>
    <name evidence="3" type="ORF">EIP75_13630</name>
</gene>
<dbReference type="InterPro" id="IPR029058">
    <property type="entry name" value="AB_hydrolase_fold"/>
</dbReference>
<comment type="similarity">
    <text evidence="1">Belongs to the AB hydrolase superfamily.</text>
</comment>
<evidence type="ECO:0000313" key="3">
    <source>
        <dbReference type="EMBL" id="RRS03634.1"/>
    </source>
</evidence>
<dbReference type="SUPFAM" id="SSF53474">
    <property type="entry name" value="alpha/beta-Hydrolases"/>
    <property type="match status" value="1"/>
</dbReference>
<protein>
    <submittedName>
        <fullName evidence="3">Alpha/beta hydrolase</fullName>
    </submittedName>
</protein>
<comment type="caution">
    <text evidence="3">The sequence shown here is derived from an EMBL/GenBank/DDBJ whole genome shotgun (WGS) entry which is preliminary data.</text>
</comment>
<dbReference type="Gene3D" id="3.40.50.1820">
    <property type="entry name" value="alpha/beta hydrolase"/>
    <property type="match status" value="1"/>
</dbReference>
<name>A0A426V9V8_9BURK</name>
<organism evidence="3 4">
    <name type="scientific">Aquabacterium soli</name>
    <dbReference type="NCBI Taxonomy" id="2493092"/>
    <lineage>
        <taxon>Bacteria</taxon>
        <taxon>Pseudomonadati</taxon>
        <taxon>Pseudomonadota</taxon>
        <taxon>Betaproteobacteria</taxon>
        <taxon>Burkholderiales</taxon>
        <taxon>Aquabacterium</taxon>
    </lineage>
</organism>
<sequence>MSALSRHNVRQAGHGRPLLFSHGYGCSQDVWRFVAPAFEATHRVVLMDVAGCSPASHEAYDMARHATLHGHAQDIISVCEAAQLKGTVLVAHSVSTMSAVLAARKRPDLFSALVLLAPSPSYLNDGVYRGGFERHDIDDLLHVLEANHFKWARMMAPVVMGEENSQALTDELADSFCNMDEAVAKHFAQVTFLSDHRLDLEGLSIPALMMQCTRDALAPPFIGHYMQSCWPQLQVTQLQATGHCPHMSAPQETIEVLRTFLAHRLSSESIEASHGC</sequence>
<evidence type="ECO:0000313" key="4">
    <source>
        <dbReference type="Proteomes" id="UP000269265"/>
    </source>
</evidence>
<evidence type="ECO:0000256" key="1">
    <source>
        <dbReference type="ARBA" id="ARBA00008645"/>
    </source>
</evidence>